<dbReference type="Proteomes" id="UP000298030">
    <property type="component" value="Unassembled WGS sequence"/>
</dbReference>
<evidence type="ECO:0000313" key="2">
    <source>
        <dbReference type="EMBL" id="TEB29867.1"/>
    </source>
</evidence>
<dbReference type="AlphaFoldDB" id="A0A4Y7T6R6"/>
<keyword evidence="3" id="KW-1185">Reference proteome</keyword>
<proteinExistence type="predicted"/>
<gene>
    <name evidence="2" type="ORF">FA13DRAFT_599436</name>
</gene>
<accession>A0A4Y7T6R6</accession>
<protein>
    <submittedName>
        <fullName evidence="2">Uncharacterized protein</fullName>
    </submittedName>
</protein>
<evidence type="ECO:0000313" key="3">
    <source>
        <dbReference type="Proteomes" id="UP000298030"/>
    </source>
</evidence>
<dbReference type="EMBL" id="QPFP01000025">
    <property type="protein sequence ID" value="TEB29867.1"/>
    <property type="molecule type" value="Genomic_DNA"/>
</dbReference>
<sequence>MGTAALASWALVGTFLSPPRVARKAPPKARPKVPRARNSFLTVRPRIWLYRARRVQMFGNVENDEEDFFVTLRTRKFPRDGTLTPPRPSLGTSRDQFGRFLSPSTISSSSN</sequence>
<evidence type="ECO:0000256" key="1">
    <source>
        <dbReference type="SAM" id="MobiDB-lite"/>
    </source>
</evidence>
<comment type="caution">
    <text evidence="2">The sequence shown here is derived from an EMBL/GenBank/DDBJ whole genome shotgun (WGS) entry which is preliminary data.</text>
</comment>
<reference evidence="2 3" key="1">
    <citation type="journal article" date="2019" name="Nat. Ecol. Evol.">
        <title>Megaphylogeny resolves global patterns of mushroom evolution.</title>
        <authorList>
            <person name="Varga T."/>
            <person name="Krizsan K."/>
            <person name="Foldi C."/>
            <person name="Dima B."/>
            <person name="Sanchez-Garcia M."/>
            <person name="Sanchez-Ramirez S."/>
            <person name="Szollosi G.J."/>
            <person name="Szarkandi J.G."/>
            <person name="Papp V."/>
            <person name="Albert L."/>
            <person name="Andreopoulos W."/>
            <person name="Angelini C."/>
            <person name="Antonin V."/>
            <person name="Barry K.W."/>
            <person name="Bougher N.L."/>
            <person name="Buchanan P."/>
            <person name="Buyck B."/>
            <person name="Bense V."/>
            <person name="Catcheside P."/>
            <person name="Chovatia M."/>
            <person name="Cooper J."/>
            <person name="Damon W."/>
            <person name="Desjardin D."/>
            <person name="Finy P."/>
            <person name="Geml J."/>
            <person name="Haridas S."/>
            <person name="Hughes K."/>
            <person name="Justo A."/>
            <person name="Karasinski D."/>
            <person name="Kautmanova I."/>
            <person name="Kiss B."/>
            <person name="Kocsube S."/>
            <person name="Kotiranta H."/>
            <person name="LaButti K.M."/>
            <person name="Lechner B.E."/>
            <person name="Liimatainen K."/>
            <person name="Lipzen A."/>
            <person name="Lukacs Z."/>
            <person name="Mihaltcheva S."/>
            <person name="Morgado L.N."/>
            <person name="Niskanen T."/>
            <person name="Noordeloos M.E."/>
            <person name="Ohm R.A."/>
            <person name="Ortiz-Santana B."/>
            <person name="Ovrebo C."/>
            <person name="Racz N."/>
            <person name="Riley R."/>
            <person name="Savchenko A."/>
            <person name="Shiryaev A."/>
            <person name="Soop K."/>
            <person name="Spirin V."/>
            <person name="Szebenyi C."/>
            <person name="Tomsovsky M."/>
            <person name="Tulloss R.E."/>
            <person name="Uehling J."/>
            <person name="Grigoriev I.V."/>
            <person name="Vagvolgyi C."/>
            <person name="Papp T."/>
            <person name="Martin F.M."/>
            <person name="Miettinen O."/>
            <person name="Hibbett D.S."/>
            <person name="Nagy L.G."/>
        </authorList>
    </citation>
    <scope>NUCLEOTIDE SEQUENCE [LARGE SCALE GENOMIC DNA]</scope>
    <source>
        <strain evidence="2 3">FP101781</strain>
    </source>
</reference>
<name>A0A4Y7T6R6_COPMI</name>
<organism evidence="2 3">
    <name type="scientific">Coprinellus micaceus</name>
    <name type="common">Glistening ink-cap mushroom</name>
    <name type="synonym">Coprinus micaceus</name>
    <dbReference type="NCBI Taxonomy" id="71717"/>
    <lineage>
        <taxon>Eukaryota</taxon>
        <taxon>Fungi</taxon>
        <taxon>Dikarya</taxon>
        <taxon>Basidiomycota</taxon>
        <taxon>Agaricomycotina</taxon>
        <taxon>Agaricomycetes</taxon>
        <taxon>Agaricomycetidae</taxon>
        <taxon>Agaricales</taxon>
        <taxon>Agaricineae</taxon>
        <taxon>Psathyrellaceae</taxon>
        <taxon>Coprinellus</taxon>
    </lineage>
</organism>
<feature type="compositionally biased region" description="Polar residues" evidence="1">
    <location>
        <begin position="102"/>
        <end position="111"/>
    </location>
</feature>
<feature type="region of interest" description="Disordered" evidence="1">
    <location>
        <begin position="77"/>
        <end position="111"/>
    </location>
</feature>